<comment type="caution">
    <text evidence="4">The sequence shown here is derived from an EMBL/GenBank/DDBJ whole genome shotgun (WGS) entry which is preliminary data.</text>
</comment>
<dbReference type="PROSITE" id="PS00028">
    <property type="entry name" value="ZINC_FINGER_C2H2_1"/>
    <property type="match status" value="1"/>
</dbReference>
<dbReference type="PROSITE" id="PS50157">
    <property type="entry name" value="ZINC_FINGER_C2H2_2"/>
    <property type="match status" value="1"/>
</dbReference>
<dbReference type="EMBL" id="CAXAJV020001294">
    <property type="protein sequence ID" value="CAL7945716.1"/>
    <property type="molecule type" value="Genomic_DNA"/>
</dbReference>
<sequence length="147" mass="17714">MEDLDSEKYKIDYELLALFDDVAALSQLEYNTLDLSCLEVSFYDESRLAKIEDRRDKKMDDRQPHAKTDHEEKNEVFAVPTVYSCMYCLKRFYSRSACHRHQVCHAKQQLRCPYCKMRSYSANVLRRHFEYFHPCARRKQILIEAQW</sequence>
<keyword evidence="1" id="KW-0862">Zinc</keyword>
<keyword evidence="1" id="KW-0479">Metal-binding</keyword>
<evidence type="ECO:0000256" key="2">
    <source>
        <dbReference type="SAM" id="MobiDB-lite"/>
    </source>
</evidence>
<dbReference type="Proteomes" id="UP001642520">
    <property type="component" value="Unassembled WGS sequence"/>
</dbReference>
<reference evidence="4 5" key="1">
    <citation type="submission" date="2024-08" db="EMBL/GenBank/DDBJ databases">
        <authorList>
            <person name="Will J Nash"/>
            <person name="Angela Man"/>
            <person name="Seanna McTaggart"/>
            <person name="Kendall Baker"/>
            <person name="Tom Barker"/>
            <person name="Leah Catchpole"/>
            <person name="Alex Durrant"/>
            <person name="Karim Gharbi"/>
            <person name="Naomi Irish"/>
            <person name="Gemy Kaithakottil"/>
            <person name="Debby Ku"/>
            <person name="Aaliyah Providence"/>
            <person name="Felix Shaw"/>
            <person name="David Swarbreck"/>
            <person name="Chris Watkins"/>
            <person name="Ann M. McCartney"/>
            <person name="Giulio Formenti"/>
            <person name="Alice Mouton"/>
            <person name="Noel Vella"/>
            <person name="Bjorn M von Reumont"/>
            <person name="Adriana Vella"/>
            <person name="Wilfried Haerty"/>
        </authorList>
    </citation>
    <scope>NUCLEOTIDE SEQUENCE [LARGE SCALE GENOMIC DNA]</scope>
</reference>
<evidence type="ECO:0000256" key="1">
    <source>
        <dbReference type="PROSITE-ProRule" id="PRU00042"/>
    </source>
</evidence>
<keyword evidence="1" id="KW-0863">Zinc-finger</keyword>
<feature type="region of interest" description="Disordered" evidence="2">
    <location>
        <begin position="53"/>
        <end position="72"/>
    </location>
</feature>
<proteinExistence type="predicted"/>
<dbReference type="SMART" id="SM00355">
    <property type="entry name" value="ZnF_C2H2"/>
    <property type="match status" value="2"/>
</dbReference>
<dbReference type="InterPro" id="IPR013087">
    <property type="entry name" value="Znf_C2H2_type"/>
</dbReference>
<name>A0ABP1NXE9_XYLVO</name>
<evidence type="ECO:0000259" key="3">
    <source>
        <dbReference type="PROSITE" id="PS50157"/>
    </source>
</evidence>
<evidence type="ECO:0000313" key="5">
    <source>
        <dbReference type="Proteomes" id="UP001642520"/>
    </source>
</evidence>
<accession>A0ABP1NXE9</accession>
<evidence type="ECO:0000313" key="4">
    <source>
        <dbReference type="EMBL" id="CAL7945716.1"/>
    </source>
</evidence>
<dbReference type="Gene3D" id="3.30.160.60">
    <property type="entry name" value="Classic Zinc Finger"/>
    <property type="match status" value="1"/>
</dbReference>
<keyword evidence="5" id="KW-1185">Reference proteome</keyword>
<feature type="domain" description="C2H2-type" evidence="3">
    <location>
        <begin position="83"/>
        <end position="110"/>
    </location>
</feature>
<gene>
    <name evidence="4" type="ORF">XYLVIOL_LOCUS7372</name>
</gene>
<organism evidence="4 5">
    <name type="scientific">Xylocopa violacea</name>
    <name type="common">Violet carpenter bee</name>
    <name type="synonym">Apis violacea</name>
    <dbReference type="NCBI Taxonomy" id="135666"/>
    <lineage>
        <taxon>Eukaryota</taxon>
        <taxon>Metazoa</taxon>
        <taxon>Ecdysozoa</taxon>
        <taxon>Arthropoda</taxon>
        <taxon>Hexapoda</taxon>
        <taxon>Insecta</taxon>
        <taxon>Pterygota</taxon>
        <taxon>Neoptera</taxon>
        <taxon>Endopterygota</taxon>
        <taxon>Hymenoptera</taxon>
        <taxon>Apocrita</taxon>
        <taxon>Aculeata</taxon>
        <taxon>Apoidea</taxon>
        <taxon>Anthophila</taxon>
        <taxon>Apidae</taxon>
        <taxon>Xylocopa</taxon>
        <taxon>Xylocopa</taxon>
    </lineage>
</organism>
<protein>
    <recommendedName>
        <fullName evidence="3">C2H2-type domain-containing protein</fullName>
    </recommendedName>
</protein>